<evidence type="ECO:0000313" key="2">
    <source>
        <dbReference type="Proteomes" id="UP000516320"/>
    </source>
</evidence>
<accession>A0A7H0SR43</accession>
<reference evidence="1 2" key="1">
    <citation type="submission" date="2019-12" db="EMBL/GenBank/DDBJ databases">
        <title>Corynebacterium sp. nov., isolated from feces of the Anser Albifrons in China.</title>
        <authorList>
            <person name="Liu Q."/>
        </authorList>
    </citation>
    <scope>NUCLEOTIDE SEQUENCE [LARGE SCALE GENOMIC DNA]</scope>
    <source>
        <strain evidence="1 2">4H37-19</strain>
    </source>
</reference>
<dbReference type="RefSeq" id="WP_187974328.1">
    <property type="nucleotide sequence ID" value="NZ_CP046884.1"/>
</dbReference>
<protein>
    <submittedName>
        <fullName evidence="1">Uncharacterized protein</fullName>
    </submittedName>
</protein>
<dbReference type="Proteomes" id="UP000516320">
    <property type="component" value="Chromosome"/>
</dbReference>
<dbReference type="EMBL" id="CP046884">
    <property type="protein sequence ID" value="QNQ91018.1"/>
    <property type="molecule type" value="Genomic_DNA"/>
</dbReference>
<dbReference type="AlphaFoldDB" id="A0A7H0SR43"/>
<organism evidence="1 2">
    <name type="scientific">Corynebacterium poyangense</name>
    <dbReference type="NCBI Taxonomy" id="2684405"/>
    <lineage>
        <taxon>Bacteria</taxon>
        <taxon>Bacillati</taxon>
        <taxon>Actinomycetota</taxon>
        <taxon>Actinomycetes</taxon>
        <taxon>Mycobacteriales</taxon>
        <taxon>Corynebacteriaceae</taxon>
        <taxon>Corynebacterium</taxon>
    </lineage>
</organism>
<proteinExistence type="predicted"/>
<evidence type="ECO:0000313" key="1">
    <source>
        <dbReference type="EMBL" id="QNQ91018.1"/>
    </source>
</evidence>
<sequence>MTTAKKSFRAKLLKIAFVILGIFLVVELWTVVVLPNLARGEVKGRIGIGLNEAQQPTVFLNTCGLKIDDIAVIKERTRLIHQPEIPYQGIVELPLGDKNIWEEKPRETDKDPDKPEYDGWAILAIKSPGWLQDRELIGDKIIHPSYFPSHYEDYVKNFHINKVWLGDVHSSHEVSLEEFSRCEEG</sequence>
<name>A0A7H0SR43_9CORY</name>
<gene>
    <name evidence="1" type="ORF">GP475_10555</name>
</gene>
<keyword evidence="2" id="KW-1185">Reference proteome</keyword>
<dbReference type="KEGG" id="cpoy:GP475_10555"/>